<dbReference type="EMBL" id="UINC01182664">
    <property type="protein sequence ID" value="SVD92998.1"/>
    <property type="molecule type" value="Genomic_DNA"/>
</dbReference>
<sequence>MFVNKNIKSFSYLMKIKSLFFILLFLLHGMFSNANSPTVNDSIKTERVIIISSSLIATLGGSYLYMENAWWSEQQTSFHFDDGMDNVYALHVDKVGHVIGGCLASDFFASSMHWAGMNEKQSLLYGAFFGSGLQLAIEMKDAYAPYWGFSKWDLATGSAGAFLPLAKYHSPIINAFDLKFSYWKQHNTYWDLEQQREKSPSKYAWQDDYVNQTYWLSIDINYFNNKIPDWLNIAIGFGLDETQYINETKQK</sequence>
<name>A0A382ZE62_9ZZZZ</name>
<keyword evidence="1" id="KW-0472">Membrane</keyword>
<reference evidence="2" key="1">
    <citation type="submission" date="2018-05" db="EMBL/GenBank/DDBJ databases">
        <authorList>
            <person name="Lanie J.A."/>
            <person name="Ng W.-L."/>
            <person name="Kazmierczak K.M."/>
            <person name="Andrzejewski T.M."/>
            <person name="Davidsen T.M."/>
            <person name="Wayne K.J."/>
            <person name="Tettelin H."/>
            <person name="Glass J.I."/>
            <person name="Rusch D."/>
            <person name="Podicherti R."/>
            <person name="Tsui H.-C.T."/>
            <person name="Winkler M.E."/>
        </authorList>
    </citation>
    <scope>NUCLEOTIDE SEQUENCE</scope>
</reference>
<evidence type="ECO:0008006" key="3">
    <source>
        <dbReference type="Google" id="ProtNLM"/>
    </source>
</evidence>
<evidence type="ECO:0000256" key="1">
    <source>
        <dbReference type="SAM" id="Phobius"/>
    </source>
</evidence>
<keyword evidence="1" id="KW-0812">Transmembrane</keyword>
<proteinExistence type="predicted"/>
<evidence type="ECO:0000313" key="2">
    <source>
        <dbReference type="EMBL" id="SVD92998.1"/>
    </source>
</evidence>
<feature type="non-terminal residue" evidence="2">
    <location>
        <position position="251"/>
    </location>
</feature>
<gene>
    <name evidence="2" type="ORF">METZ01_LOCUS445852</name>
</gene>
<feature type="transmembrane region" description="Helical" evidence="1">
    <location>
        <begin position="48"/>
        <end position="66"/>
    </location>
</feature>
<dbReference type="Pfam" id="PF10043">
    <property type="entry name" value="DUF2279"/>
    <property type="match status" value="1"/>
</dbReference>
<dbReference type="InterPro" id="IPR018736">
    <property type="entry name" value="DUF2279_periplasmic_lipo"/>
</dbReference>
<accession>A0A382ZE62</accession>
<dbReference type="AlphaFoldDB" id="A0A382ZE62"/>
<protein>
    <recommendedName>
        <fullName evidence="3">DUF2279 domain-containing protein</fullName>
    </recommendedName>
</protein>
<organism evidence="2">
    <name type="scientific">marine metagenome</name>
    <dbReference type="NCBI Taxonomy" id="408172"/>
    <lineage>
        <taxon>unclassified sequences</taxon>
        <taxon>metagenomes</taxon>
        <taxon>ecological metagenomes</taxon>
    </lineage>
</organism>
<keyword evidence="1" id="KW-1133">Transmembrane helix</keyword>